<dbReference type="GO" id="GO:0070831">
    <property type="term" value="P:basement membrane assembly"/>
    <property type="evidence" value="ECO:0007669"/>
    <property type="project" value="TreeGrafter"/>
</dbReference>
<feature type="domain" description="Laminin EGF-like" evidence="24">
    <location>
        <begin position="453"/>
        <end position="503"/>
    </location>
</feature>
<feature type="domain" description="Laminin EGF-like" evidence="24">
    <location>
        <begin position="266"/>
        <end position="329"/>
    </location>
</feature>
<feature type="disulfide bond" evidence="21">
    <location>
        <begin position="1072"/>
        <end position="1089"/>
    </location>
</feature>
<evidence type="ECO:0000256" key="4">
    <source>
        <dbReference type="ARBA" id="ARBA00022729"/>
    </source>
</evidence>
<keyword evidence="2" id="KW-0964">Secreted</keyword>
<dbReference type="GO" id="GO:0007411">
    <property type="term" value="P:axon guidance"/>
    <property type="evidence" value="ECO:0007669"/>
    <property type="project" value="TreeGrafter"/>
</dbReference>
<feature type="disulfide bond" evidence="21">
    <location>
        <begin position="360"/>
        <end position="369"/>
    </location>
</feature>
<dbReference type="FunFam" id="2.10.25.10:FF:000065">
    <property type="entry name" value="Laminin subunit beta 1"/>
    <property type="match status" value="1"/>
</dbReference>
<evidence type="ECO:0000256" key="21">
    <source>
        <dbReference type="PROSITE-ProRule" id="PRU00460"/>
    </source>
</evidence>
<dbReference type="PROSITE" id="PS50027">
    <property type="entry name" value="EGF_LAM_2"/>
    <property type="match status" value="12"/>
</dbReference>
<feature type="domain" description="Laminin EGF-like" evidence="24">
    <location>
        <begin position="1119"/>
        <end position="1165"/>
    </location>
</feature>
<keyword evidence="10" id="KW-0325">Glycoprotein</keyword>
<sequence length="1765" mass="195687">MKFFGSFIVSLVSILGINSQRPSPCEQGSCYPATGNLLIGRDEQLSATSTCGLSVPEKYCIVSHLQDTKKCFSCHSTEANRKKPSLSHRVENLIYRYFPGTRKRSWWQSENGKEEVSIQLDLEAEFHFTHLIMTFKTFRPAAMFVERSYDFGNSWKIYRYFAYDCATSFPGVPRGPSRNLTDVVCESRYSGVAPSTEGEVIFRVLPPNLQIRDPYAPEVQDLLKITNLRVNFTKLHTLGDDLLDNRLDINQKYYYAVYEMVVRGSCSCYGHASRCLPLDGSDLQETDMVHGRCECTHFTTGLNCERCEDFYNDLPWRPAVGRQSNACKRCNCNNHATSCHFDPVVFEATGQTSGGVCDGCQHNTMGRQCEQCKPYFYQQPGIDIQDPSICAACNCDMRGSLDEGICDSYTDVRNGLDAGQCHCKRHVEGRQCDRCKNGFWNFTSENPDGCQECSCNTLGTVGNLGCDVITGSCSCKRHVIGRDCDVCLPEHYGLSEHPDGCKPCDCDPGGAYDNQCDVVSGQCRCRPNVRGRRCDELEQGYFAGLPDYQVFEAEYSNFPESGQLIIREPYRDGRDKTWSGPGFVRAFKDSFLEFDIDGIPQSMDYDLVIRYEPQLPGRWEDVRVIVDRFEPVDPDGPCANAFPEDDIKFVQLESGSRDVIAYPPTCLERGKKYKVRIEFKSYDTQGEQPRASVLIDSIALIPRADAIPFFHGDQAADLRLQEYSYNRCGEHFYGLYNAKDNVPEDCKKYIFSMGIYTLGSGFECNCDPTGSLSGICDPLGGACQCKDNVVGRQCDKCAPGTYGFSPEGCTTCDCNPVGSLDNFCDVSTGQCRCRPNTYGRQCDQCQPGYWNFPNCQRCECNGHADICDAKTGKCIDCRDATEGYGCDRCLEGYYGDPRLGIDIPCRPCPCPGTADSGHSFASRCTLDPRSQDVICECEEGYAGPRCDVCDDNYYGNPDTPGGRCQPCNCNGNIDLGRPGNCDAITGQCLQCLFNTDGFDCGVCQPGFYGDALNKTCAECTCDILGTDASQGPCDRVTGQCPCLPNVIGWQCDTCAPLHWKLASGEGCEACDCDSIGSESPQCNEYTGQCTCREGFGGRRCDECLTDYWGDPSLNSCQPCDCNLEGSATAQCDRETGKCVCLEGISGYKCDVCDRGYVGQAPQCSPCGECFDNWDVILADLKAQTETIVQSAREIRETGATGAYTTEFENMEERLGQIRTILDTANVDSEQLNMLEDLIQALRTQLSSMRGDMDDLDSAVDSTTQRILSAQFDLSDLRNKVADLRSTANLLKDNTTKLQEANVEGALILIREARLRAQKAQDRCEMSQSHVVDSERQRRRTEALLTRSAEQFNETQDRNREALSELEATLTEMEQKIPDLNDKVCDGRGDPCDSQCGGAGCGKCGALPCDDGAVTKADNALNVAREAEGILRGKQAQAEEMLRGVRQAEQESTEALNVATVAYESALGVKNQSETVKSQLEDLVKQIEDFMSQNGASVSDIRQLANEVMVRAISLQPEQITELSERINDAITSLTNIDDILAATSDDLKTANTLKARADTAKLDAEEILNLVQEVLEALDEATKSQEEARGAIDNASADISAVEKDLAQISSETADAQQKASDSVRDVEDLSSRLKNLQITIVKNDRDVREASREVDEAIQLSERAREGALDLEKAYKTATETLESQSDLAIQARERSQRLQERASRLATSVLGKLQEFKEMEEEYNKYESRLKNQSDELSYLNNRMTDYLTFISEKSEFYRSCQK</sequence>
<dbReference type="InterPro" id="IPR013015">
    <property type="entry name" value="Laminin_IV_B"/>
</dbReference>
<dbReference type="FunFam" id="2.10.25.10:FF:000145">
    <property type="entry name" value="Laminin subunit beta 1"/>
    <property type="match status" value="1"/>
</dbReference>
<dbReference type="PRINTS" id="PR00011">
    <property type="entry name" value="EGFLAMININ"/>
</dbReference>
<dbReference type="GO" id="GO:0034446">
    <property type="term" value="P:substrate adhesion-dependent cell spreading"/>
    <property type="evidence" value="ECO:0007669"/>
    <property type="project" value="TreeGrafter"/>
</dbReference>
<name>A0AA88HXI4_ARTSF</name>
<evidence type="ECO:0000256" key="11">
    <source>
        <dbReference type="ARBA" id="ARBA00023292"/>
    </source>
</evidence>
<feature type="disulfide bond" evidence="21">
    <location>
        <begin position="785"/>
        <end position="794"/>
    </location>
</feature>
<dbReference type="GO" id="GO:0016477">
    <property type="term" value="P:cell migration"/>
    <property type="evidence" value="ECO:0007669"/>
    <property type="project" value="TreeGrafter"/>
</dbReference>
<feature type="disulfide bond" evidence="21">
    <location>
        <begin position="991"/>
        <end position="1000"/>
    </location>
</feature>
<dbReference type="Pfam" id="PF00053">
    <property type="entry name" value="EGF_laminin"/>
    <property type="match status" value="12"/>
</dbReference>
<evidence type="ECO:0000256" key="23">
    <source>
        <dbReference type="SAM" id="SignalP"/>
    </source>
</evidence>
<dbReference type="InterPro" id="IPR002049">
    <property type="entry name" value="LE_dom"/>
</dbReference>
<feature type="domain" description="Laminin EGF-like" evidence="24">
    <location>
        <begin position="393"/>
        <end position="452"/>
    </location>
</feature>
<evidence type="ECO:0000256" key="16">
    <source>
        <dbReference type="ARBA" id="ARBA00076920"/>
    </source>
</evidence>
<dbReference type="Proteomes" id="UP001187531">
    <property type="component" value="Unassembled WGS sequence"/>
</dbReference>
<feature type="disulfide bond" evidence="21">
    <location>
        <begin position="1070"/>
        <end position="1082"/>
    </location>
</feature>
<organism evidence="27 28">
    <name type="scientific">Artemia franciscana</name>
    <name type="common">Brine shrimp</name>
    <name type="synonym">Artemia sanfranciscana</name>
    <dbReference type="NCBI Taxonomy" id="6661"/>
    <lineage>
        <taxon>Eukaryota</taxon>
        <taxon>Metazoa</taxon>
        <taxon>Ecdysozoa</taxon>
        <taxon>Arthropoda</taxon>
        <taxon>Crustacea</taxon>
        <taxon>Branchiopoda</taxon>
        <taxon>Anostraca</taxon>
        <taxon>Artemiidae</taxon>
        <taxon>Artemia</taxon>
    </lineage>
</organism>
<feature type="domain" description="Laminin N-terminal" evidence="26">
    <location>
        <begin position="26"/>
        <end position="265"/>
    </location>
</feature>
<feature type="coiled-coil region" evidence="22">
    <location>
        <begin position="1231"/>
        <end position="1293"/>
    </location>
</feature>
<feature type="domain" description="Laminin EGF-like" evidence="24">
    <location>
        <begin position="764"/>
        <end position="811"/>
    </location>
</feature>
<dbReference type="FunFam" id="2.10.25.10:FF:000135">
    <property type="entry name" value="Laminin subunit beta 4"/>
    <property type="match status" value="1"/>
</dbReference>
<feature type="disulfide bond" evidence="21">
    <location>
        <begin position="506"/>
        <end position="523"/>
    </location>
</feature>
<feature type="disulfide bond" evidence="21">
    <location>
        <begin position="812"/>
        <end position="824"/>
    </location>
</feature>
<feature type="disulfide bond" evidence="21">
    <location>
        <begin position="1121"/>
        <end position="1138"/>
    </location>
</feature>
<comment type="subunit">
    <text evidence="12">Laminin is a complex glycoprotein, consisting of three different polypeptide chains (alpha, beta, gamma), which are bound to each other by disulfide bonds into a cross-shaped molecule comprising one long and three short arms with globules at each end. Beta-1 is a subunit of laminin-1 (laminin-111 or EHS laminin), laminin-2 (laminin-211 or merosin), laminin-6 (laminin-311 or K-laminin), laminin-8 (laminin-411), laminin-10 (laminin-511) and laminin-12 (laminin-213). Interacts with ITGB1.</text>
</comment>
<feature type="disulfide bond" evidence="21">
    <location>
        <begin position="877"/>
        <end position="886"/>
    </location>
</feature>
<dbReference type="PROSITE" id="PS01248">
    <property type="entry name" value="EGF_LAM_1"/>
    <property type="match status" value="5"/>
</dbReference>
<comment type="subcellular location">
    <subcellularLocation>
        <location evidence="1">Secreted</location>
        <location evidence="1">Extracellular space</location>
        <location evidence="1">Extracellular matrix</location>
        <location evidence="1">Basement membrane</location>
    </subcellularLocation>
</comment>
<evidence type="ECO:0000256" key="2">
    <source>
        <dbReference type="ARBA" id="ARBA00022525"/>
    </source>
</evidence>
<dbReference type="FunFam" id="2.170.300.10:FF:000001">
    <property type="entry name" value="Laminin subunit beta-1"/>
    <property type="match status" value="1"/>
</dbReference>
<feature type="disulfide bond" evidence="21">
    <location>
        <begin position="1119"/>
        <end position="1131"/>
    </location>
</feature>
<comment type="caution">
    <text evidence="21">Lacks conserved residue(s) required for the propagation of feature annotation.</text>
</comment>
<dbReference type="Pfam" id="PF24973">
    <property type="entry name" value="EGF_LMN_ATRN"/>
    <property type="match status" value="1"/>
</dbReference>
<keyword evidence="7" id="KW-0130">Cell adhesion</keyword>
<evidence type="ECO:0000313" key="27">
    <source>
        <dbReference type="EMBL" id="KAK2718943.1"/>
    </source>
</evidence>
<keyword evidence="11 21" id="KW-0424">Laminin EGF-like domain</keyword>
<feature type="coiled-coil region" evidence="22">
    <location>
        <begin position="1564"/>
        <end position="1654"/>
    </location>
</feature>
<evidence type="ECO:0000256" key="9">
    <source>
        <dbReference type="ARBA" id="ARBA00023157"/>
    </source>
</evidence>
<feature type="disulfide bond" evidence="21">
    <location>
        <begin position="766"/>
        <end position="783"/>
    </location>
</feature>
<feature type="domain" description="Laminin EGF-like" evidence="24">
    <location>
        <begin position="504"/>
        <end position="550"/>
    </location>
</feature>
<evidence type="ECO:0000256" key="13">
    <source>
        <dbReference type="ARBA" id="ARBA00071083"/>
    </source>
</evidence>
<feature type="disulfide bond" evidence="21">
    <location>
        <begin position="1042"/>
        <end position="1051"/>
    </location>
</feature>
<dbReference type="GO" id="GO:0009887">
    <property type="term" value="P:animal organ morphogenesis"/>
    <property type="evidence" value="ECO:0007669"/>
    <property type="project" value="TreeGrafter"/>
</dbReference>
<evidence type="ECO:0000256" key="19">
    <source>
        <dbReference type="ARBA" id="ARBA00083431"/>
    </source>
</evidence>
<feature type="signal peptide" evidence="23">
    <location>
        <begin position="1"/>
        <end position="19"/>
    </location>
</feature>
<gene>
    <name evidence="27" type="ORF">QYM36_006077</name>
</gene>
<reference evidence="27" key="1">
    <citation type="submission" date="2023-07" db="EMBL/GenBank/DDBJ databases">
        <title>Chromosome-level genome assembly of Artemia franciscana.</title>
        <authorList>
            <person name="Jo E."/>
        </authorList>
    </citation>
    <scope>NUCLEOTIDE SEQUENCE</scope>
    <source>
        <tissue evidence="27">Whole body</tissue>
    </source>
</reference>
<evidence type="ECO:0000256" key="10">
    <source>
        <dbReference type="ARBA" id="ARBA00023180"/>
    </source>
</evidence>
<dbReference type="GO" id="GO:0009888">
    <property type="term" value="P:tissue development"/>
    <property type="evidence" value="ECO:0007669"/>
    <property type="project" value="TreeGrafter"/>
</dbReference>
<dbReference type="SUPFAM" id="SSF57196">
    <property type="entry name" value="EGF/Laminin"/>
    <property type="match status" value="13"/>
</dbReference>
<dbReference type="PROSITE" id="PS51117">
    <property type="entry name" value="LAMININ_NTER"/>
    <property type="match status" value="1"/>
</dbReference>
<dbReference type="FunFam" id="2.10.25.10:FF:000138">
    <property type="entry name" value="Laminin subunit beta 1"/>
    <property type="match status" value="1"/>
</dbReference>
<evidence type="ECO:0000256" key="6">
    <source>
        <dbReference type="ARBA" id="ARBA00022869"/>
    </source>
</evidence>
<evidence type="ECO:0000256" key="18">
    <source>
        <dbReference type="ARBA" id="ARBA00082919"/>
    </source>
</evidence>
<feature type="disulfide bond" evidence="21">
    <location>
        <begin position="295"/>
        <end position="304"/>
    </location>
</feature>
<feature type="chain" id="PRO_5041851733" description="Laminin subunit beta-1" evidence="23">
    <location>
        <begin position="20"/>
        <end position="1765"/>
    </location>
</feature>
<dbReference type="FunFam" id="2.60.120.260:FF:000010">
    <property type="entry name" value="Laminin subunit beta 1"/>
    <property type="match status" value="1"/>
</dbReference>
<evidence type="ECO:0000256" key="15">
    <source>
        <dbReference type="ARBA" id="ARBA00075415"/>
    </source>
</evidence>
<dbReference type="CDD" id="cd22302">
    <property type="entry name" value="cc_DmLAMB1-like_C"/>
    <property type="match status" value="1"/>
</dbReference>
<keyword evidence="8 22" id="KW-0175">Coiled coil</keyword>
<evidence type="ECO:0000256" key="22">
    <source>
        <dbReference type="SAM" id="Coils"/>
    </source>
</evidence>
<protein>
    <recommendedName>
        <fullName evidence="13">Laminin subunit beta-1</fullName>
    </recommendedName>
    <alternativeName>
        <fullName evidence="16">Laminin B1 chain</fullName>
    </alternativeName>
    <alternativeName>
        <fullName evidence="14">Laminin-1 subunit beta</fullName>
    </alternativeName>
    <alternativeName>
        <fullName evidence="18">Laminin-10 subunit beta</fullName>
    </alternativeName>
    <alternativeName>
        <fullName evidence="15">Laminin-12 subunit beta</fullName>
    </alternativeName>
    <alternativeName>
        <fullName evidence="19">Laminin-2 subunit beta</fullName>
    </alternativeName>
    <alternativeName>
        <fullName evidence="17">Laminin-6 subunit beta</fullName>
    </alternativeName>
    <alternativeName>
        <fullName evidence="20">Laminin-8 subunit beta</fullName>
    </alternativeName>
</protein>
<feature type="disulfide bond" evidence="21">
    <location>
        <begin position="504"/>
        <end position="516"/>
    </location>
</feature>
<dbReference type="FunFam" id="2.10.25.10:FF:000084">
    <property type="entry name" value="Laminin subunit alpha 3"/>
    <property type="match status" value="1"/>
</dbReference>
<dbReference type="PANTHER" id="PTHR10574:SF375">
    <property type="entry name" value="LAMININ SUBUNIT BETA-1"/>
    <property type="match status" value="1"/>
</dbReference>
<evidence type="ECO:0000259" key="24">
    <source>
        <dbReference type="PROSITE" id="PS50027"/>
    </source>
</evidence>
<dbReference type="InterPro" id="IPR056863">
    <property type="entry name" value="LMN_ATRN_NET-like_EGF"/>
</dbReference>
<evidence type="ECO:0000256" key="17">
    <source>
        <dbReference type="ARBA" id="ARBA00076958"/>
    </source>
</evidence>
<feature type="domain" description="Laminin EGF-like" evidence="24">
    <location>
        <begin position="1019"/>
        <end position="1069"/>
    </location>
</feature>
<evidence type="ECO:0000256" key="1">
    <source>
        <dbReference type="ARBA" id="ARBA00004302"/>
    </source>
</evidence>
<dbReference type="Gene3D" id="2.10.25.10">
    <property type="entry name" value="Laminin"/>
    <property type="match status" value="11"/>
</dbReference>
<dbReference type="PANTHER" id="PTHR10574">
    <property type="entry name" value="NETRIN/LAMININ-RELATED"/>
    <property type="match status" value="1"/>
</dbReference>
<evidence type="ECO:0000259" key="26">
    <source>
        <dbReference type="PROSITE" id="PS51117"/>
    </source>
</evidence>
<keyword evidence="28" id="KW-1185">Reference proteome</keyword>
<feature type="disulfide bond" evidence="21">
    <location>
        <begin position="1091"/>
        <end position="1100"/>
    </location>
</feature>
<feature type="domain" description="Laminin EGF-like" evidence="24">
    <location>
        <begin position="1070"/>
        <end position="1118"/>
    </location>
</feature>
<dbReference type="SMART" id="SM00136">
    <property type="entry name" value="LamNT"/>
    <property type="match status" value="1"/>
</dbReference>
<dbReference type="Pfam" id="PF21199">
    <property type="entry name" value="LAMININ_IV_B"/>
    <property type="match status" value="1"/>
</dbReference>
<dbReference type="SMART" id="SM00181">
    <property type="entry name" value="EGF"/>
    <property type="match status" value="10"/>
</dbReference>
<dbReference type="Pfam" id="PF00055">
    <property type="entry name" value="Laminin_N"/>
    <property type="match status" value="1"/>
</dbReference>
<keyword evidence="9 21" id="KW-1015">Disulfide bond</keyword>
<feature type="domain" description="Laminin EGF-like" evidence="24">
    <location>
        <begin position="812"/>
        <end position="857"/>
    </location>
</feature>
<evidence type="ECO:0000256" key="20">
    <source>
        <dbReference type="ARBA" id="ARBA00083813"/>
    </source>
</evidence>
<feature type="disulfide bond" evidence="21">
    <location>
        <begin position="487"/>
        <end position="501"/>
    </location>
</feature>
<dbReference type="SMART" id="SM00180">
    <property type="entry name" value="EGF_Lam"/>
    <property type="match status" value="13"/>
</dbReference>
<feature type="domain" description="Laminin IV type B" evidence="25">
    <location>
        <begin position="543"/>
        <end position="758"/>
    </location>
</feature>
<comment type="caution">
    <text evidence="27">The sequence shown here is derived from an EMBL/GenBank/DDBJ whole genome shotgun (WGS) entry which is preliminary data.</text>
</comment>
<dbReference type="FunFam" id="2.10.25.10:FF:000083">
    <property type="entry name" value="Laminin subunit alpha"/>
    <property type="match status" value="1"/>
</dbReference>
<feature type="disulfide bond" evidence="21">
    <location>
        <begin position="475"/>
        <end position="484"/>
    </location>
</feature>
<dbReference type="EMBL" id="JAVRJZ010000009">
    <property type="protein sequence ID" value="KAK2718944.1"/>
    <property type="molecule type" value="Genomic_DNA"/>
</dbReference>
<evidence type="ECO:0000259" key="25">
    <source>
        <dbReference type="PROSITE" id="PS51116"/>
    </source>
</evidence>
<dbReference type="GO" id="GO:0043259">
    <property type="term" value="C:laminin-10 complex"/>
    <property type="evidence" value="ECO:0007669"/>
    <property type="project" value="UniProtKB-ARBA"/>
</dbReference>
<evidence type="ECO:0000256" key="5">
    <source>
        <dbReference type="ARBA" id="ARBA00022737"/>
    </source>
</evidence>
<feature type="coiled-coil region" evidence="22">
    <location>
        <begin position="1683"/>
        <end position="1745"/>
    </location>
</feature>
<dbReference type="SUPFAM" id="SSF58104">
    <property type="entry name" value="Methyl-accepting chemotaxis protein (MCP) signaling domain"/>
    <property type="match status" value="1"/>
</dbReference>
<feature type="disulfide bond" evidence="21">
    <location>
        <begin position="833"/>
        <end position="842"/>
    </location>
</feature>
<feature type="domain" description="Laminin EGF-like" evidence="24">
    <location>
        <begin position="330"/>
        <end position="386"/>
    </location>
</feature>
<dbReference type="GO" id="GO:0005737">
    <property type="term" value="C:cytoplasm"/>
    <property type="evidence" value="ECO:0007669"/>
    <property type="project" value="UniProtKB-ARBA"/>
</dbReference>
<dbReference type="Gene3D" id="2.170.300.10">
    <property type="entry name" value="Tie2 ligand-binding domain superfamily"/>
    <property type="match status" value="1"/>
</dbReference>
<evidence type="ECO:0000313" key="28">
    <source>
        <dbReference type="Proteomes" id="UP001187531"/>
    </source>
</evidence>
<dbReference type="CDD" id="cd00055">
    <property type="entry name" value="EGF_Lam"/>
    <property type="match status" value="12"/>
</dbReference>
<dbReference type="FunFam" id="2.10.25.10:FF:000011">
    <property type="entry name" value="Cadherin EGF LAG seven-pass G-type receptor"/>
    <property type="match status" value="1"/>
</dbReference>
<evidence type="ECO:0000256" key="7">
    <source>
        <dbReference type="ARBA" id="ARBA00022889"/>
    </source>
</evidence>
<dbReference type="EMBL" id="JAVRJZ010000009">
    <property type="protein sequence ID" value="KAK2718943.1"/>
    <property type="molecule type" value="Genomic_DNA"/>
</dbReference>
<dbReference type="FunFam" id="2.10.25.10:FF:000101">
    <property type="entry name" value="Laminin subunit beta 1"/>
    <property type="match status" value="1"/>
</dbReference>
<feature type="coiled-coil region" evidence="22">
    <location>
        <begin position="1348"/>
        <end position="1382"/>
    </location>
</feature>
<evidence type="ECO:0000256" key="12">
    <source>
        <dbReference type="ARBA" id="ARBA00065312"/>
    </source>
</evidence>
<feature type="domain" description="Laminin EGF-like" evidence="24">
    <location>
        <begin position="967"/>
        <end position="1018"/>
    </location>
</feature>
<feature type="disulfide bond" evidence="21">
    <location>
        <begin position="1140"/>
        <end position="1149"/>
    </location>
</feature>
<dbReference type="InterPro" id="IPR050440">
    <property type="entry name" value="Laminin/Netrin_ECM"/>
</dbReference>
<dbReference type="InterPro" id="IPR008211">
    <property type="entry name" value="Laminin_N"/>
</dbReference>
<accession>A0AA88HXI4</accession>
<feature type="domain" description="Laminin EGF-like" evidence="24">
    <location>
        <begin position="858"/>
        <end position="907"/>
    </location>
</feature>
<dbReference type="Gene3D" id="2.60.120.260">
    <property type="entry name" value="Galactose-binding domain-like"/>
    <property type="match status" value="1"/>
</dbReference>
<keyword evidence="5" id="KW-0677">Repeat</keyword>
<keyword evidence="4 23" id="KW-0732">Signal</keyword>
<evidence type="ECO:0000256" key="8">
    <source>
        <dbReference type="ARBA" id="ARBA00023054"/>
    </source>
</evidence>
<dbReference type="PROSITE" id="PS51116">
    <property type="entry name" value="LAMININ_IVB"/>
    <property type="match status" value="1"/>
</dbReference>
<keyword evidence="6" id="KW-0084">Basement membrane</keyword>
<dbReference type="FunFam" id="2.10.25.10:FF:000130">
    <property type="entry name" value="Laminin subunit beta 1"/>
    <property type="match status" value="1"/>
</dbReference>
<feature type="disulfide bond" evidence="21">
    <location>
        <begin position="525"/>
        <end position="534"/>
    </location>
</feature>
<evidence type="ECO:0000256" key="14">
    <source>
        <dbReference type="ARBA" id="ARBA00075282"/>
    </source>
</evidence>
<dbReference type="FunFam" id="2.10.25.10:FF:000224">
    <property type="entry name" value="Usherin"/>
    <property type="match status" value="1"/>
</dbReference>
<proteinExistence type="predicted"/>
<keyword evidence="3" id="KW-0272">Extracellular matrix</keyword>
<feature type="disulfide bond" evidence="21">
    <location>
        <begin position="423"/>
        <end position="432"/>
    </location>
</feature>
<feature type="disulfide bond" evidence="21">
    <location>
        <begin position="814"/>
        <end position="831"/>
    </location>
</feature>
<evidence type="ECO:0000256" key="3">
    <source>
        <dbReference type="ARBA" id="ARBA00022530"/>
    </source>
</evidence>
<dbReference type="InterPro" id="IPR000742">
    <property type="entry name" value="EGF"/>
</dbReference>
<feature type="disulfide bond" evidence="21">
    <location>
        <begin position="764"/>
        <end position="776"/>
    </location>
</feature>
<dbReference type="FunFam" id="2.10.25.10:FF:000280">
    <property type="entry name" value="Laminin subunit beta 4"/>
    <property type="match status" value="1"/>
</dbReference>
<dbReference type="GO" id="GO:0005606">
    <property type="term" value="C:laminin-1 complex"/>
    <property type="evidence" value="ECO:0007669"/>
    <property type="project" value="UniProtKB-ARBA"/>
</dbReference>